<sequence length="196" mass="21800">MAHSGHEYAASGSSAPAMSFQGFSAFPGSMMEVTGPHEMQGLVQPSNSQHDNGLGMLQQLAQGPEQALWLQTELAKRPIQPGQSPLHWILWREKCEEGWDQFQAWQLALEDERRMTAQEGQANQIAAQQPQSYHHHPQQQQQQQPSYAATTINPAQLQQFQGKRKSSHLLIGLRSRTSCPSNVLSCMCSHSCIISV</sequence>
<dbReference type="RefSeq" id="XP_021867920.1">
    <property type="nucleotide sequence ID" value="XM_022017233.1"/>
</dbReference>
<organism evidence="2 3">
    <name type="scientific">Kockovaella imperatae</name>
    <dbReference type="NCBI Taxonomy" id="4999"/>
    <lineage>
        <taxon>Eukaryota</taxon>
        <taxon>Fungi</taxon>
        <taxon>Dikarya</taxon>
        <taxon>Basidiomycota</taxon>
        <taxon>Agaricomycotina</taxon>
        <taxon>Tremellomycetes</taxon>
        <taxon>Tremellales</taxon>
        <taxon>Cuniculitremaceae</taxon>
        <taxon>Kockovaella</taxon>
    </lineage>
</organism>
<accession>A0A1Y1U6D8</accession>
<proteinExistence type="predicted"/>
<dbReference type="GeneID" id="33559042"/>
<name>A0A1Y1U6D8_9TREE</name>
<dbReference type="InParanoid" id="A0A1Y1U6D8"/>
<dbReference type="Proteomes" id="UP000193218">
    <property type="component" value="Unassembled WGS sequence"/>
</dbReference>
<evidence type="ECO:0000313" key="3">
    <source>
        <dbReference type="Proteomes" id="UP000193218"/>
    </source>
</evidence>
<reference evidence="2 3" key="1">
    <citation type="submission" date="2017-03" db="EMBL/GenBank/DDBJ databases">
        <title>Widespread Adenine N6-methylation of Active Genes in Fungi.</title>
        <authorList>
            <consortium name="DOE Joint Genome Institute"/>
            <person name="Mondo S.J."/>
            <person name="Dannebaum R.O."/>
            <person name="Kuo R.C."/>
            <person name="Louie K.B."/>
            <person name="Bewick A.J."/>
            <person name="Labutti K."/>
            <person name="Haridas S."/>
            <person name="Kuo A."/>
            <person name="Salamov A."/>
            <person name="Ahrendt S.R."/>
            <person name="Lau R."/>
            <person name="Bowen B.P."/>
            <person name="Lipzen A."/>
            <person name="Sullivan W."/>
            <person name="Andreopoulos W.B."/>
            <person name="Clum A."/>
            <person name="Lindquist E."/>
            <person name="Daum C."/>
            <person name="Northen T.R."/>
            <person name="Ramamoorthy G."/>
            <person name="Schmitz R.J."/>
            <person name="Gryganskyi A."/>
            <person name="Culley D."/>
            <person name="Magnuson J."/>
            <person name="James T.Y."/>
            <person name="O'Malley M.A."/>
            <person name="Stajich J.E."/>
            <person name="Spatafora J.W."/>
            <person name="Visel A."/>
            <person name="Grigoriev I.V."/>
        </authorList>
    </citation>
    <scope>NUCLEOTIDE SEQUENCE [LARGE SCALE GENOMIC DNA]</scope>
    <source>
        <strain evidence="2 3">NRRL Y-17943</strain>
    </source>
</reference>
<dbReference type="AlphaFoldDB" id="A0A1Y1U6D8"/>
<feature type="region of interest" description="Disordered" evidence="1">
    <location>
        <begin position="118"/>
        <end position="147"/>
    </location>
</feature>
<gene>
    <name evidence="2" type="ORF">BD324DRAFT_639489</name>
</gene>
<feature type="compositionally biased region" description="Low complexity" evidence="1">
    <location>
        <begin position="126"/>
        <end position="147"/>
    </location>
</feature>
<evidence type="ECO:0000256" key="1">
    <source>
        <dbReference type="SAM" id="MobiDB-lite"/>
    </source>
</evidence>
<keyword evidence="3" id="KW-1185">Reference proteome</keyword>
<protein>
    <submittedName>
        <fullName evidence="2">Uncharacterized protein</fullName>
    </submittedName>
</protein>
<dbReference type="EMBL" id="NBSH01000019">
    <property type="protein sequence ID" value="ORX33601.1"/>
    <property type="molecule type" value="Genomic_DNA"/>
</dbReference>
<comment type="caution">
    <text evidence="2">The sequence shown here is derived from an EMBL/GenBank/DDBJ whole genome shotgun (WGS) entry which is preliminary data.</text>
</comment>
<evidence type="ECO:0000313" key="2">
    <source>
        <dbReference type="EMBL" id="ORX33601.1"/>
    </source>
</evidence>